<feature type="transmembrane region" description="Helical" evidence="1">
    <location>
        <begin position="52"/>
        <end position="80"/>
    </location>
</feature>
<accession>D2VWU5</accession>
<organism evidence="3">
    <name type="scientific">Naegleria gruberi</name>
    <name type="common">Amoeba</name>
    <dbReference type="NCBI Taxonomy" id="5762"/>
    <lineage>
        <taxon>Eukaryota</taxon>
        <taxon>Discoba</taxon>
        <taxon>Heterolobosea</taxon>
        <taxon>Tetramitia</taxon>
        <taxon>Eutetramitia</taxon>
        <taxon>Vahlkampfiidae</taxon>
        <taxon>Naegleria</taxon>
    </lineage>
</organism>
<dbReference type="RefSeq" id="XP_002671498.1">
    <property type="nucleotide sequence ID" value="XM_002671452.1"/>
</dbReference>
<keyword evidence="1" id="KW-0812">Transmembrane</keyword>
<protein>
    <submittedName>
        <fullName evidence="2">Predicted protein</fullName>
    </submittedName>
</protein>
<dbReference type="GeneID" id="8858395"/>
<keyword evidence="1" id="KW-0472">Membrane</keyword>
<dbReference type="AlphaFoldDB" id="D2VWU5"/>
<reference evidence="2 3" key="1">
    <citation type="journal article" date="2010" name="Cell">
        <title>The genome of Naegleria gruberi illuminates early eukaryotic versatility.</title>
        <authorList>
            <person name="Fritz-Laylin L.K."/>
            <person name="Prochnik S.E."/>
            <person name="Ginger M.L."/>
            <person name="Dacks J.B."/>
            <person name="Carpenter M.L."/>
            <person name="Field M.C."/>
            <person name="Kuo A."/>
            <person name="Paredez A."/>
            <person name="Chapman J."/>
            <person name="Pham J."/>
            <person name="Shu S."/>
            <person name="Neupane R."/>
            <person name="Cipriano M."/>
            <person name="Mancuso J."/>
            <person name="Tu H."/>
            <person name="Salamov A."/>
            <person name="Lindquist E."/>
            <person name="Shapiro H."/>
            <person name="Lucas S."/>
            <person name="Grigoriev I.V."/>
            <person name="Cande W.Z."/>
            <person name="Fulton C."/>
            <person name="Rokhsar D.S."/>
            <person name="Dawson S.C."/>
        </authorList>
    </citation>
    <scope>NUCLEOTIDE SEQUENCE [LARGE SCALE GENOMIC DNA]</scope>
    <source>
        <strain evidence="2 3">NEG-M</strain>
    </source>
</reference>
<feature type="transmembrane region" description="Helical" evidence="1">
    <location>
        <begin position="168"/>
        <end position="187"/>
    </location>
</feature>
<dbReference type="Proteomes" id="UP000006671">
    <property type="component" value="Unassembled WGS sequence"/>
</dbReference>
<keyword evidence="3" id="KW-1185">Reference proteome</keyword>
<dbReference type="KEGG" id="ngr:NAEGRDRAFT_73508"/>
<proteinExistence type="predicted"/>
<evidence type="ECO:0000313" key="3">
    <source>
        <dbReference type="Proteomes" id="UP000006671"/>
    </source>
</evidence>
<sequence length="245" mass="29293">MSTHQYYELNEISNSDYYSLQNTTAHPYEKYFRAKISDYSWKKFLLLIYQRFLSSIVASFLLSLFIVANAIVIVICEVVIYPKNSNFNHDIPRVYQVTQLSVKKQTLALKCDSFFFASDRETQSKIDRSRNTVVKIDKGTSHYYEEKWEIPNFSTYLLVRRDEVKWSFFYSIPFYVCCSLFFCNWLYRLIFAIVNQVENVVCVKEFTINNSFNRKADFNELYCYRGCSGKRGYATRRNKYTKHLW</sequence>
<dbReference type="EMBL" id="GG738905">
    <property type="protein sequence ID" value="EFC38754.1"/>
    <property type="molecule type" value="Genomic_DNA"/>
</dbReference>
<keyword evidence="1" id="KW-1133">Transmembrane helix</keyword>
<name>D2VWU5_NAEGR</name>
<evidence type="ECO:0000256" key="1">
    <source>
        <dbReference type="SAM" id="Phobius"/>
    </source>
</evidence>
<dbReference type="VEuPathDB" id="AmoebaDB:NAEGRDRAFT_73508"/>
<dbReference type="InParanoid" id="D2VWU5"/>
<gene>
    <name evidence="2" type="ORF">NAEGRDRAFT_73508</name>
</gene>
<evidence type="ECO:0000313" key="2">
    <source>
        <dbReference type="EMBL" id="EFC38754.1"/>
    </source>
</evidence>